<keyword evidence="1" id="KW-0694">RNA-binding</keyword>
<dbReference type="InterPro" id="IPR010914">
    <property type="entry name" value="RsgA_GTPase_dom"/>
</dbReference>
<keyword evidence="1" id="KW-0342">GTP-binding</keyword>
<evidence type="ECO:0000313" key="4">
    <source>
        <dbReference type="Proteomes" id="UP001597519"/>
    </source>
</evidence>
<keyword evidence="1" id="KW-0479">Metal-binding</keyword>
<dbReference type="Gene3D" id="1.10.40.50">
    <property type="entry name" value="Probable gtpase engc, domain 3"/>
    <property type="match status" value="1"/>
</dbReference>
<comment type="subcellular location">
    <subcellularLocation>
        <location evidence="1">Cytoplasm</location>
    </subcellularLocation>
</comment>
<keyword evidence="1" id="KW-0378">Hydrolase</keyword>
<dbReference type="HAMAP" id="MF_01820">
    <property type="entry name" value="GTPase_RsgA"/>
    <property type="match status" value="1"/>
</dbReference>
<dbReference type="InterPro" id="IPR027417">
    <property type="entry name" value="P-loop_NTPase"/>
</dbReference>
<dbReference type="RefSeq" id="WP_377771759.1">
    <property type="nucleotide sequence ID" value="NZ_JBHUOQ010000001.1"/>
</dbReference>
<keyword evidence="1" id="KW-0547">Nucleotide-binding</keyword>
<feature type="domain" description="EngC GTPase" evidence="2">
    <location>
        <begin position="103"/>
        <end position="250"/>
    </location>
</feature>
<organism evidence="3 4">
    <name type="scientific">Corticicoccus populi</name>
    <dbReference type="NCBI Taxonomy" id="1812821"/>
    <lineage>
        <taxon>Bacteria</taxon>
        <taxon>Bacillati</taxon>
        <taxon>Bacillota</taxon>
        <taxon>Bacilli</taxon>
        <taxon>Bacillales</taxon>
        <taxon>Staphylococcaceae</taxon>
        <taxon>Corticicoccus</taxon>
    </lineage>
</organism>
<comment type="function">
    <text evidence="1">One of several proteins that assist in the late maturation steps of the functional core of the 30S ribosomal subunit. Helps release RbfA from mature subunits. May play a role in the assembly of ribosomal proteins into the subunit. Circularly permuted GTPase that catalyzes slow GTP hydrolysis, GTPase activity is stimulated by the 30S ribosomal subunit.</text>
</comment>
<keyword evidence="1" id="KW-0699">rRNA-binding</keyword>
<dbReference type="NCBIfam" id="TIGR00157">
    <property type="entry name" value="ribosome small subunit-dependent GTPase A"/>
    <property type="match status" value="1"/>
</dbReference>
<comment type="caution">
    <text evidence="3">The sequence shown here is derived from an EMBL/GenBank/DDBJ whole genome shotgun (WGS) entry which is preliminary data.</text>
</comment>
<evidence type="ECO:0000256" key="1">
    <source>
        <dbReference type="HAMAP-Rule" id="MF_01820"/>
    </source>
</evidence>
<dbReference type="SUPFAM" id="SSF52540">
    <property type="entry name" value="P-loop containing nucleoside triphosphate hydrolases"/>
    <property type="match status" value="1"/>
</dbReference>
<dbReference type="Gene3D" id="3.40.50.300">
    <property type="entry name" value="P-loop containing nucleotide triphosphate hydrolases"/>
    <property type="match status" value="1"/>
</dbReference>
<keyword evidence="1" id="KW-0862">Zinc</keyword>
<feature type="binding site" evidence="1">
    <location>
        <position position="287"/>
    </location>
    <ligand>
        <name>Zn(2+)</name>
        <dbReference type="ChEBI" id="CHEBI:29105"/>
    </ligand>
</feature>
<evidence type="ECO:0000259" key="2">
    <source>
        <dbReference type="PROSITE" id="PS50936"/>
    </source>
</evidence>
<comment type="subunit">
    <text evidence="1">Monomer. Associates with 30S ribosomal subunit, binds 16S rRNA.</text>
</comment>
<sequence>MNDIKQYFKMHEIECTEMNGRIIDKKNYLYTVRTSDGEVVQMKTVNNLSTQDIFVGDFVEFIDYEAGGYLIVKVLPRISSVSKQTSHASKSFHTAEGEQILAANVDQIFILIAADQRFTLPKFERYVLTFNRKNISLHVLISKGDYSDRAEEIRSRILSVYPDFEITVFSNFQKSTVETVKTLFQKDGTAILIGSSGAGKSTLLNQLLESDEILTNEVRRDGKGRHTTTTTRMLYVGSVNAYIIDSPGFKTISTTNQMDEYVLFGDIKRLADGCKFNDCTHVHEPGCRVLNAVDTGEITEAYYKRYLENRRIVNGQMRHEARKKRMR</sequence>
<feature type="binding site" evidence="1">
    <location>
        <position position="274"/>
    </location>
    <ligand>
        <name>Zn(2+)</name>
        <dbReference type="ChEBI" id="CHEBI:29105"/>
    </ligand>
</feature>
<keyword evidence="4" id="KW-1185">Reference proteome</keyword>
<feature type="binding site" evidence="1">
    <location>
        <position position="279"/>
    </location>
    <ligand>
        <name>Zn(2+)</name>
        <dbReference type="ChEBI" id="CHEBI:29105"/>
    </ligand>
</feature>
<reference evidence="4" key="1">
    <citation type="journal article" date="2019" name="Int. J. Syst. Evol. Microbiol.">
        <title>The Global Catalogue of Microorganisms (GCM) 10K type strain sequencing project: providing services to taxonomists for standard genome sequencing and annotation.</title>
        <authorList>
            <consortium name="The Broad Institute Genomics Platform"/>
            <consortium name="The Broad Institute Genome Sequencing Center for Infectious Disease"/>
            <person name="Wu L."/>
            <person name="Ma J."/>
        </authorList>
    </citation>
    <scope>NUCLEOTIDE SEQUENCE [LARGE SCALE GENOMIC DNA]</scope>
    <source>
        <strain evidence="4">KCTC 33575</strain>
    </source>
</reference>
<dbReference type="PANTHER" id="PTHR32120">
    <property type="entry name" value="SMALL RIBOSOMAL SUBUNIT BIOGENESIS GTPASE RSGA"/>
    <property type="match status" value="1"/>
</dbReference>
<protein>
    <recommendedName>
        <fullName evidence="1">Small ribosomal subunit biogenesis GTPase RsgA</fullName>
        <ecNumber evidence="1">3.6.1.-</ecNumber>
    </recommendedName>
</protein>
<dbReference type="EMBL" id="JBHUOQ010000001">
    <property type="protein sequence ID" value="MFD2829611.1"/>
    <property type="molecule type" value="Genomic_DNA"/>
</dbReference>
<dbReference type="Proteomes" id="UP001597519">
    <property type="component" value="Unassembled WGS sequence"/>
</dbReference>
<dbReference type="Pfam" id="PF03193">
    <property type="entry name" value="RsgA_GTPase"/>
    <property type="match status" value="1"/>
</dbReference>
<keyword evidence="1" id="KW-0690">Ribosome biogenesis</keyword>
<gene>
    <name evidence="1 3" type="primary">rsgA</name>
    <name evidence="3" type="ORF">ACFSX4_03965</name>
</gene>
<accession>A0ABW5WS28</accession>
<proteinExistence type="inferred from homology"/>
<feature type="binding site" evidence="1">
    <location>
        <begin position="142"/>
        <end position="145"/>
    </location>
    <ligand>
        <name>GTP</name>
        <dbReference type="ChEBI" id="CHEBI:37565"/>
    </ligand>
</feature>
<dbReference type="EC" id="3.6.1.-" evidence="1"/>
<keyword evidence="1" id="KW-0963">Cytoplasm</keyword>
<feature type="binding site" evidence="1">
    <location>
        <position position="281"/>
    </location>
    <ligand>
        <name>Zn(2+)</name>
        <dbReference type="ChEBI" id="CHEBI:29105"/>
    </ligand>
</feature>
<feature type="binding site" evidence="1">
    <location>
        <begin position="194"/>
        <end position="202"/>
    </location>
    <ligand>
        <name>GTP</name>
        <dbReference type="ChEBI" id="CHEBI:37565"/>
    </ligand>
</feature>
<dbReference type="PROSITE" id="PS50936">
    <property type="entry name" value="ENGC_GTPASE"/>
    <property type="match status" value="1"/>
</dbReference>
<dbReference type="CDD" id="cd01854">
    <property type="entry name" value="YjeQ_EngC"/>
    <property type="match status" value="1"/>
</dbReference>
<dbReference type="PANTHER" id="PTHR32120:SF11">
    <property type="entry name" value="SMALL RIBOSOMAL SUBUNIT BIOGENESIS GTPASE RSGA 1, MITOCHONDRIAL-RELATED"/>
    <property type="match status" value="1"/>
</dbReference>
<comment type="cofactor">
    <cofactor evidence="1">
        <name>Zn(2+)</name>
        <dbReference type="ChEBI" id="CHEBI:29105"/>
    </cofactor>
    <text evidence="1">Binds 1 zinc ion per subunit.</text>
</comment>
<evidence type="ECO:0000313" key="3">
    <source>
        <dbReference type="EMBL" id="MFD2829611.1"/>
    </source>
</evidence>
<name>A0ABW5WS28_9STAP</name>
<comment type="similarity">
    <text evidence="1">Belongs to the TRAFAC class YlqF/YawG GTPase family. RsgA subfamily.</text>
</comment>
<dbReference type="InterPro" id="IPR004881">
    <property type="entry name" value="Ribosome_biogen_GTPase_RsgA"/>
</dbReference>